<sequence length="105" mass="11682">MDYDMEEPIILRSARKPHVMGGRTVPPVPVSVILHAYAHSQEVGINAHRDPPTYMVVGPDPQGNRLYEIGYFEASAGADAGRIMICHAMPARPTYQIMYWNAMKG</sequence>
<comment type="caution">
    <text evidence="1">The sequence shown here is derived from an EMBL/GenBank/DDBJ whole genome shotgun (WGS) entry which is preliminary data.</text>
</comment>
<evidence type="ECO:0000313" key="1">
    <source>
        <dbReference type="EMBL" id="KAA8815573.1"/>
    </source>
</evidence>
<dbReference type="AlphaFoldDB" id="A0A5M9ZAP6"/>
<protein>
    <submittedName>
        <fullName evidence="1">Uncharacterized protein</fullName>
    </submittedName>
</protein>
<reference evidence="1 2" key="1">
    <citation type="journal article" date="2019" name="Syst. Appl. Microbiol.">
        <title>Characterization of Bifidobacterium species in feaces of the Egyptian fruit bat: Description of B. vespertilionis sp. nov. and B. rousetti sp. nov.</title>
        <authorList>
            <person name="Modesto M."/>
            <person name="Satti M."/>
            <person name="Watanabe K."/>
            <person name="Puglisi E."/>
            <person name="Morelli L."/>
            <person name="Huang C.-H."/>
            <person name="Liou J.-S."/>
            <person name="Miyashita M."/>
            <person name="Tamura T."/>
            <person name="Saito S."/>
            <person name="Mori K."/>
            <person name="Huang L."/>
            <person name="Sciavilla P."/>
            <person name="Sandri C."/>
            <person name="Spiezio C."/>
            <person name="Vitali F."/>
            <person name="Cavalieri D."/>
            <person name="Perpetuini G."/>
            <person name="Tofalo R."/>
            <person name="Bonetti A."/>
            <person name="Arita M."/>
            <person name="Mattarelli P."/>
        </authorList>
    </citation>
    <scope>NUCLEOTIDE SEQUENCE [LARGE SCALE GENOMIC DNA]</scope>
    <source>
        <strain evidence="1 2">RST27</strain>
    </source>
</reference>
<gene>
    <name evidence="1" type="ORF">EMB92_10470</name>
</gene>
<accession>A0A5M9ZAP6</accession>
<dbReference type="EMBL" id="RZJP01000004">
    <property type="protein sequence ID" value="KAA8815573.1"/>
    <property type="molecule type" value="Genomic_DNA"/>
</dbReference>
<proteinExistence type="predicted"/>
<organism evidence="1 2">
    <name type="scientific">Bifidobacterium callitrichos</name>
    <dbReference type="NCBI Taxonomy" id="762209"/>
    <lineage>
        <taxon>Bacteria</taxon>
        <taxon>Bacillati</taxon>
        <taxon>Actinomycetota</taxon>
        <taxon>Actinomycetes</taxon>
        <taxon>Bifidobacteriales</taxon>
        <taxon>Bifidobacteriaceae</taxon>
        <taxon>Bifidobacterium</taxon>
    </lineage>
</organism>
<dbReference type="RefSeq" id="WP_150394812.1">
    <property type="nucleotide sequence ID" value="NZ_RZJP01000004.1"/>
</dbReference>
<name>A0A5M9ZAP6_9BIFI</name>
<dbReference type="Proteomes" id="UP000326060">
    <property type="component" value="Unassembled WGS sequence"/>
</dbReference>
<evidence type="ECO:0000313" key="2">
    <source>
        <dbReference type="Proteomes" id="UP000326060"/>
    </source>
</evidence>